<dbReference type="InterPro" id="IPR032675">
    <property type="entry name" value="LRR_dom_sf"/>
</dbReference>
<evidence type="ECO:0000313" key="2">
    <source>
        <dbReference type="Proteomes" id="UP001212997"/>
    </source>
</evidence>
<protein>
    <submittedName>
        <fullName evidence="1">Uncharacterized protein</fullName>
    </submittedName>
</protein>
<dbReference type="Gene3D" id="3.80.10.10">
    <property type="entry name" value="Ribonuclease Inhibitor"/>
    <property type="match status" value="1"/>
</dbReference>
<sequence>MKNWAASKQKRLCSRVRKFLTNTSKSKHVEVVQTESRVPTELVVEILTHVHANLRKAVGSQVYLSWHEDFYYDGFALEERMKKVIGEARRPLCNAALVARSWRRICTHLLYAYPVIVTPRQLELFRTQITKYPELARLVKAPCILITRGSEEFLPKEKQSSAYAYYTFMAARERQAFEETSLALRACPAFTTLSLQLPNEEIKQYYGWDFMGGGASTEGLLRLNIVRSNPRMTSNVSSSFSSLRVLSLAASSIGHLFRYPCLPNLHTLHILNSSVLTMDRCDPNVNYSPQPKFPSLRIVYLHQNLIFDEDIVQLIVPQELRELDLIGDHEVDAFGLLATYSHDLKRSGLTSVEHLAIGDLQDMQHPLGEWEVSNVLKSLTIFVNLSSRSDSLDVLAKFLEFNTDRIQGRCTSLRTVVVNLDHGLKFHWHLVEDSDPLEHEIKTSLCRVELLCRILGLTFKVTVVDILEWITQRGENISL</sequence>
<dbReference type="SUPFAM" id="SSF52047">
    <property type="entry name" value="RNI-like"/>
    <property type="match status" value="1"/>
</dbReference>
<proteinExistence type="predicted"/>
<name>A0AAD5V8K4_9APHY</name>
<organism evidence="1 2">
    <name type="scientific">Meripilus lineatus</name>
    <dbReference type="NCBI Taxonomy" id="2056292"/>
    <lineage>
        <taxon>Eukaryota</taxon>
        <taxon>Fungi</taxon>
        <taxon>Dikarya</taxon>
        <taxon>Basidiomycota</taxon>
        <taxon>Agaricomycotina</taxon>
        <taxon>Agaricomycetes</taxon>
        <taxon>Polyporales</taxon>
        <taxon>Meripilaceae</taxon>
        <taxon>Meripilus</taxon>
    </lineage>
</organism>
<reference evidence="1" key="1">
    <citation type="submission" date="2022-07" db="EMBL/GenBank/DDBJ databases">
        <title>Genome Sequence of Physisporinus lineatus.</title>
        <authorList>
            <person name="Buettner E."/>
        </authorList>
    </citation>
    <scope>NUCLEOTIDE SEQUENCE</scope>
    <source>
        <strain evidence="1">VT162</strain>
    </source>
</reference>
<dbReference type="AlphaFoldDB" id="A0AAD5V8K4"/>
<comment type="caution">
    <text evidence="1">The sequence shown here is derived from an EMBL/GenBank/DDBJ whole genome shotgun (WGS) entry which is preliminary data.</text>
</comment>
<accession>A0AAD5V8K4</accession>
<dbReference type="EMBL" id="JANAWD010000097">
    <property type="protein sequence ID" value="KAJ3487242.1"/>
    <property type="molecule type" value="Genomic_DNA"/>
</dbReference>
<gene>
    <name evidence="1" type="ORF">NLI96_g3673</name>
</gene>
<evidence type="ECO:0000313" key="1">
    <source>
        <dbReference type="EMBL" id="KAJ3487242.1"/>
    </source>
</evidence>
<keyword evidence="2" id="KW-1185">Reference proteome</keyword>
<dbReference type="Proteomes" id="UP001212997">
    <property type="component" value="Unassembled WGS sequence"/>
</dbReference>